<protein>
    <submittedName>
        <fullName evidence="1">Uncharacterized protein</fullName>
    </submittedName>
</protein>
<evidence type="ECO:0000313" key="2">
    <source>
        <dbReference type="Proteomes" id="UP001138709"/>
    </source>
</evidence>
<reference evidence="1" key="2">
    <citation type="journal article" date="2021" name="Syst. Appl. Microbiol.">
        <title>Roseomonas hellenica sp. nov., isolated from roots of wild-growing Alkanna tinctoria.</title>
        <authorList>
            <person name="Rat A."/>
            <person name="Naranjo H.D."/>
            <person name="Lebbe L."/>
            <person name="Cnockaert M."/>
            <person name="Krigas N."/>
            <person name="Grigoriadou K."/>
            <person name="Maloupa E."/>
            <person name="Willems A."/>
        </authorList>
    </citation>
    <scope>NUCLEOTIDE SEQUENCE</scope>
    <source>
        <strain evidence="1">LMG 31228</strain>
    </source>
</reference>
<comment type="caution">
    <text evidence="1">The sequence shown here is derived from an EMBL/GenBank/DDBJ whole genome shotgun (WGS) entry which is preliminary data.</text>
</comment>
<evidence type="ECO:0000313" key="1">
    <source>
        <dbReference type="EMBL" id="MBR0684177.1"/>
    </source>
</evidence>
<organism evidence="1 2">
    <name type="scientific">Neoroseomonas eburnea</name>
    <dbReference type="NCBI Taxonomy" id="1346889"/>
    <lineage>
        <taxon>Bacteria</taxon>
        <taxon>Pseudomonadati</taxon>
        <taxon>Pseudomonadota</taxon>
        <taxon>Alphaproteobacteria</taxon>
        <taxon>Acetobacterales</taxon>
        <taxon>Acetobacteraceae</taxon>
        <taxon>Neoroseomonas</taxon>
    </lineage>
</organism>
<proteinExistence type="predicted"/>
<gene>
    <name evidence="1" type="ORF">GXW74_27175</name>
</gene>
<accession>A0A9X9XKE1</accession>
<dbReference type="AlphaFoldDB" id="A0A9X9XKE1"/>
<sequence>RFSLTGRSVDIIYREVIVAPRTNSPTPLLKPWGDLADTVADLVKIAPDIAPRFMLLPRRGLHAIAVALHVAKAAHEPVVSIASRITHTHPRNLLREAMPHAVPQLYALFDRATVPAWTFETYVAFDRILRTRVASTLLEAGELTPSRIESAAALLEVDPVVWRARKAYRYDHERKRLATVVELLRSLHLLNELGELPDGAGRKSVYRRVRTDLARARASDRAFPAVPGWAKVETVGDLWEIGERLKICTSPGHWGSAGYALGLIFGQHVFLHNRQHDLLAQVQFIVGNVWTVAQIAGVRNRDAPAAVRLALDEALTAGGLLLVPSSADEALNEVLRQDRARDPFFDDTDDEGHADMAA</sequence>
<keyword evidence="2" id="KW-1185">Reference proteome</keyword>
<reference evidence="1" key="1">
    <citation type="submission" date="2020-01" db="EMBL/GenBank/DDBJ databases">
        <authorList>
            <person name="Rat A."/>
        </authorList>
    </citation>
    <scope>NUCLEOTIDE SEQUENCE</scope>
    <source>
        <strain evidence="1">LMG 31228</strain>
    </source>
</reference>
<feature type="non-terminal residue" evidence="1">
    <location>
        <position position="1"/>
    </location>
</feature>
<dbReference type="RefSeq" id="WP_211849985.1">
    <property type="nucleotide sequence ID" value="NZ_JAAEDL010000060.1"/>
</dbReference>
<dbReference type="Proteomes" id="UP001138709">
    <property type="component" value="Unassembled WGS sequence"/>
</dbReference>
<name>A0A9X9XKE1_9PROT</name>
<dbReference type="EMBL" id="JAAEDL010000060">
    <property type="protein sequence ID" value="MBR0684177.1"/>
    <property type="molecule type" value="Genomic_DNA"/>
</dbReference>